<dbReference type="GO" id="GO:0005853">
    <property type="term" value="C:eukaryotic translation elongation factor 1 complex"/>
    <property type="evidence" value="ECO:0007669"/>
    <property type="project" value="InterPro"/>
</dbReference>
<dbReference type="PROSITE" id="PS00825">
    <property type="entry name" value="EF1BD_2"/>
    <property type="match status" value="1"/>
</dbReference>
<sequence length="269" mass="29708">MSAQSLLSEVPSNLATQHVIKSADQLYFKDKQVYTQPQTEVLHSAGAKANGSDNKEKSTSGSESQPLSAFLLFKTSLRKALKQSTKLLTTLSMEILHNASSTDVEALRKDVANLKTENQQMHKEIAEIRQILQKLTVTCGAATTPAAPAAAPATSAKKAEADADEDFDLFGSEGSEDEEESAEQKRVRDERLAAYAEKKSKKPGVIAKSSVILDIKPWEDTTNMVEMEEKVRTIELDGLLWEQPNWFLLRIEGFEDHVQSVDVVAFNKI</sequence>
<dbReference type="InterPro" id="IPR014038">
    <property type="entry name" value="EF1B_bsu/dsu_GNE"/>
</dbReference>
<dbReference type="PANTHER" id="PTHR11595:SF21">
    <property type="entry name" value="ELONGATION FACTOR 1-BETA"/>
    <property type="match status" value="1"/>
</dbReference>
<evidence type="ECO:0000259" key="7">
    <source>
        <dbReference type="SMART" id="SM00888"/>
    </source>
</evidence>
<dbReference type="WBParaSite" id="jg20022">
    <property type="protein sequence ID" value="jg20022"/>
    <property type="gene ID" value="jg20022"/>
</dbReference>
<feature type="region of interest" description="Disordered" evidence="6">
    <location>
        <begin position="43"/>
        <end position="63"/>
    </location>
</feature>
<dbReference type="InterPro" id="IPR001326">
    <property type="entry name" value="Transl_elong_EF1B_B/D_CS"/>
</dbReference>
<evidence type="ECO:0000313" key="9">
    <source>
        <dbReference type="Proteomes" id="UP000887574"/>
    </source>
</evidence>
<keyword evidence="5" id="KW-0175">Coiled coil</keyword>
<feature type="domain" description="Translation elongation factor EF1B beta/delta subunit guanine nucleotide exchange" evidence="7">
    <location>
        <begin position="208"/>
        <end position="269"/>
    </location>
</feature>
<accession>A0A915DHU6</accession>
<dbReference type="GO" id="GO:0003746">
    <property type="term" value="F:translation elongation factor activity"/>
    <property type="evidence" value="ECO:0007669"/>
    <property type="project" value="UniProtKB-KW"/>
</dbReference>
<feature type="coiled-coil region" evidence="5">
    <location>
        <begin position="104"/>
        <end position="131"/>
    </location>
</feature>
<organism evidence="9 10">
    <name type="scientific">Ditylenchus dipsaci</name>
    <dbReference type="NCBI Taxonomy" id="166011"/>
    <lineage>
        <taxon>Eukaryota</taxon>
        <taxon>Metazoa</taxon>
        <taxon>Ecdysozoa</taxon>
        <taxon>Nematoda</taxon>
        <taxon>Chromadorea</taxon>
        <taxon>Rhabditida</taxon>
        <taxon>Tylenchina</taxon>
        <taxon>Tylenchomorpha</taxon>
        <taxon>Sphaerularioidea</taxon>
        <taxon>Anguinidae</taxon>
        <taxon>Anguininae</taxon>
        <taxon>Ditylenchus</taxon>
    </lineage>
</organism>
<feature type="compositionally biased region" description="Acidic residues" evidence="6">
    <location>
        <begin position="168"/>
        <end position="181"/>
    </location>
</feature>
<keyword evidence="2 4" id="KW-0251">Elongation factor</keyword>
<dbReference type="InterPro" id="IPR049720">
    <property type="entry name" value="EF1B_bsu/dsu"/>
</dbReference>
<dbReference type="AlphaFoldDB" id="A0A915DHU6"/>
<reference evidence="10" key="1">
    <citation type="submission" date="2022-11" db="UniProtKB">
        <authorList>
            <consortium name="WormBaseParasite"/>
        </authorList>
    </citation>
    <scope>IDENTIFICATION</scope>
</reference>
<dbReference type="Gene3D" id="3.30.70.60">
    <property type="match status" value="1"/>
</dbReference>
<keyword evidence="3 4" id="KW-0648">Protein biosynthesis</keyword>
<feature type="region of interest" description="Disordered" evidence="6">
    <location>
        <begin position="168"/>
        <end position="188"/>
    </location>
</feature>
<evidence type="ECO:0000259" key="8">
    <source>
        <dbReference type="SMART" id="SM01182"/>
    </source>
</evidence>
<dbReference type="InterPro" id="IPR018940">
    <property type="entry name" value="EF-1_beta_acid_region_euk"/>
</dbReference>
<name>A0A915DHU6_9BILA</name>
<dbReference type="GO" id="GO:0005085">
    <property type="term" value="F:guanyl-nucleotide exchange factor activity"/>
    <property type="evidence" value="ECO:0007669"/>
    <property type="project" value="TreeGrafter"/>
</dbReference>
<dbReference type="Pfam" id="PF00736">
    <property type="entry name" value="EF1_GNE"/>
    <property type="match status" value="1"/>
</dbReference>
<keyword evidence="9" id="KW-1185">Reference proteome</keyword>
<evidence type="ECO:0000256" key="1">
    <source>
        <dbReference type="ARBA" id="ARBA00007411"/>
    </source>
</evidence>
<dbReference type="GO" id="GO:0005829">
    <property type="term" value="C:cytosol"/>
    <property type="evidence" value="ECO:0007669"/>
    <property type="project" value="TreeGrafter"/>
</dbReference>
<evidence type="ECO:0000313" key="10">
    <source>
        <dbReference type="WBParaSite" id="jg20022"/>
    </source>
</evidence>
<dbReference type="SMART" id="SM00888">
    <property type="entry name" value="EF1_GNE"/>
    <property type="match status" value="1"/>
</dbReference>
<feature type="domain" description="Elongation factor 1 beta central acidic region eukaryote" evidence="8">
    <location>
        <begin position="169"/>
        <end position="199"/>
    </location>
</feature>
<dbReference type="Pfam" id="PF10587">
    <property type="entry name" value="EF-1_beta_acid"/>
    <property type="match status" value="1"/>
</dbReference>
<dbReference type="Proteomes" id="UP000887574">
    <property type="component" value="Unplaced"/>
</dbReference>
<evidence type="ECO:0000256" key="6">
    <source>
        <dbReference type="SAM" id="MobiDB-lite"/>
    </source>
</evidence>
<evidence type="ECO:0000256" key="2">
    <source>
        <dbReference type="ARBA" id="ARBA00022768"/>
    </source>
</evidence>
<dbReference type="SUPFAM" id="SSF54984">
    <property type="entry name" value="eEF-1beta-like"/>
    <property type="match status" value="1"/>
</dbReference>
<evidence type="ECO:0000256" key="3">
    <source>
        <dbReference type="ARBA" id="ARBA00022917"/>
    </source>
</evidence>
<comment type="similarity">
    <text evidence="1 4">Belongs to the EF-1-beta/EF-1-delta family.</text>
</comment>
<evidence type="ECO:0000256" key="5">
    <source>
        <dbReference type="SAM" id="Coils"/>
    </source>
</evidence>
<dbReference type="PANTHER" id="PTHR11595">
    <property type="entry name" value="EF-HAND AND COILED-COIL DOMAIN-CONTAINING FAMILY MEMBER"/>
    <property type="match status" value="1"/>
</dbReference>
<proteinExistence type="inferred from homology"/>
<dbReference type="InterPro" id="IPR036219">
    <property type="entry name" value="eEF-1beta-like_sf"/>
</dbReference>
<dbReference type="CDD" id="cd00292">
    <property type="entry name" value="EF1B"/>
    <property type="match status" value="1"/>
</dbReference>
<dbReference type="SMART" id="SM01182">
    <property type="entry name" value="EF-1_beta_acid"/>
    <property type="match status" value="1"/>
</dbReference>
<protein>
    <submittedName>
        <fullName evidence="10">Elongation factor 1-delta</fullName>
    </submittedName>
</protein>
<evidence type="ECO:0000256" key="4">
    <source>
        <dbReference type="RuleBase" id="RU003791"/>
    </source>
</evidence>
<dbReference type="InterPro" id="IPR014717">
    <property type="entry name" value="Transl_elong_EF1B/ribsomal_bS6"/>
</dbReference>